<dbReference type="PROSITE" id="PS51007">
    <property type="entry name" value="CYTC"/>
    <property type="match status" value="2"/>
</dbReference>
<evidence type="ECO:0000313" key="11">
    <source>
        <dbReference type="EMBL" id="TLX44906.1"/>
    </source>
</evidence>
<accession>A0A6C1KVD3</accession>
<protein>
    <submittedName>
        <fullName evidence="11">Methylamine utilization protein MauG</fullName>
    </submittedName>
</protein>
<dbReference type="GO" id="GO:0046872">
    <property type="term" value="F:metal ion binding"/>
    <property type="evidence" value="ECO:0007669"/>
    <property type="project" value="UniProtKB-KW"/>
</dbReference>
<proteinExistence type="predicted"/>
<dbReference type="Proteomes" id="UP000305131">
    <property type="component" value="Unassembled WGS sequence"/>
</dbReference>
<reference evidence="11 12" key="1">
    <citation type="submission" date="2019-05" db="EMBL/GenBank/DDBJ databases">
        <authorList>
            <person name="Zhou X."/>
        </authorList>
    </citation>
    <scope>NUCLEOTIDE SEQUENCE [LARGE SCALE GENOMIC DNA]</scope>
    <source>
        <strain evidence="11 12">DSM 432</strain>
    </source>
</reference>
<evidence type="ECO:0000256" key="4">
    <source>
        <dbReference type="ARBA" id="ARBA00022729"/>
    </source>
</evidence>
<evidence type="ECO:0000256" key="8">
    <source>
        <dbReference type="PIRSR" id="PIRSR000294-1"/>
    </source>
</evidence>
<evidence type="ECO:0000256" key="5">
    <source>
        <dbReference type="ARBA" id="ARBA00022764"/>
    </source>
</evidence>
<dbReference type="SUPFAM" id="SSF46626">
    <property type="entry name" value="Cytochrome c"/>
    <property type="match status" value="2"/>
</dbReference>
<evidence type="ECO:0000256" key="9">
    <source>
        <dbReference type="PIRSR" id="PIRSR000294-2"/>
    </source>
</evidence>
<comment type="cofactor">
    <cofactor evidence="8">
        <name>heme</name>
        <dbReference type="ChEBI" id="CHEBI:30413"/>
    </cofactor>
    <text evidence="8">Binds 2 heme groups.</text>
</comment>
<keyword evidence="4" id="KW-0732">Signal</keyword>
<dbReference type="PANTHER" id="PTHR30600">
    <property type="entry name" value="CYTOCHROME C PEROXIDASE-RELATED"/>
    <property type="match status" value="1"/>
</dbReference>
<keyword evidence="7 9" id="KW-0408">Iron</keyword>
<dbReference type="AlphaFoldDB" id="A0A6C1KVD3"/>
<feature type="binding site" description="covalent" evidence="8">
    <location>
        <position position="245"/>
    </location>
    <ligand>
        <name>heme c</name>
        <dbReference type="ChEBI" id="CHEBI:61717"/>
        <label>2</label>
    </ligand>
</feature>
<dbReference type="GO" id="GO:0042597">
    <property type="term" value="C:periplasmic space"/>
    <property type="evidence" value="ECO:0007669"/>
    <property type="project" value="UniProtKB-SubCell"/>
</dbReference>
<feature type="domain" description="Cytochrome c" evidence="10">
    <location>
        <begin position="228"/>
        <end position="386"/>
    </location>
</feature>
<evidence type="ECO:0000313" key="12">
    <source>
        <dbReference type="Proteomes" id="UP000305131"/>
    </source>
</evidence>
<dbReference type="InterPro" id="IPR009056">
    <property type="entry name" value="Cyt_c-like_dom"/>
</dbReference>
<keyword evidence="3 9" id="KW-0479">Metal-binding</keyword>
<dbReference type="GeneID" id="95771898"/>
<dbReference type="Gene3D" id="1.10.760.10">
    <property type="entry name" value="Cytochrome c-like domain"/>
    <property type="match status" value="2"/>
</dbReference>
<comment type="PTM">
    <text evidence="8">Binds 2 heme groups per subunit.</text>
</comment>
<dbReference type="OrthoDB" id="9805202at2"/>
<comment type="caution">
    <text evidence="11">The sequence shown here is derived from an EMBL/GenBank/DDBJ whole genome shotgun (WGS) entry which is preliminary data.</text>
</comment>
<comment type="subcellular location">
    <subcellularLocation>
        <location evidence="1">Periplasm</location>
    </subcellularLocation>
</comment>
<organism evidence="11 12">
    <name type="scientific">Xanthobacter autotrophicus</name>
    <dbReference type="NCBI Taxonomy" id="280"/>
    <lineage>
        <taxon>Bacteria</taxon>
        <taxon>Pseudomonadati</taxon>
        <taxon>Pseudomonadota</taxon>
        <taxon>Alphaproteobacteria</taxon>
        <taxon>Hyphomicrobiales</taxon>
        <taxon>Xanthobacteraceae</taxon>
        <taxon>Xanthobacter</taxon>
    </lineage>
</organism>
<dbReference type="GO" id="GO:0009055">
    <property type="term" value="F:electron transfer activity"/>
    <property type="evidence" value="ECO:0007669"/>
    <property type="project" value="InterPro"/>
</dbReference>
<evidence type="ECO:0000256" key="1">
    <source>
        <dbReference type="ARBA" id="ARBA00004418"/>
    </source>
</evidence>
<keyword evidence="5" id="KW-0574">Periplasm</keyword>
<keyword evidence="2 8" id="KW-0349">Heme</keyword>
<dbReference type="InterPro" id="IPR036909">
    <property type="entry name" value="Cyt_c-like_dom_sf"/>
</dbReference>
<keyword evidence="6" id="KW-0560">Oxidoreductase</keyword>
<feature type="binding site" description="covalent" evidence="8">
    <location>
        <position position="248"/>
    </location>
    <ligand>
        <name>heme c</name>
        <dbReference type="ChEBI" id="CHEBI:61717"/>
        <label>2</label>
    </ligand>
</feature>
<gene>
    <name evidence="11" type="ORF">FBQ73_00280</name>
</gene>
<evidence type="ECO:0000259" key="10">
    <source>
        <dbReference type="PROSITE" id="PS51007"/>
    </source>
</evidence>
<name>A0A6C1KVD3_XANAU</name>
<feature type="domain" description="Cytochrome c" evidence="10">
    <location>
        <begin position="50"/>
        <end position="171"/>
    </location>
</feature>
<evidence type="ECO:0000256" key="2">
    <source>
        <dbReference type="ARBA" id="ARBA00022617"/>
    </source>
</evidence>
<feature type="binding site" description="axial binding residue" evidence="9">
    <location>
        <position position="76"/>
    </location>
    <ligand>
        <name>heme c</name>
        <dbReference type="ChEBI" id="CHEBI:61717"/>
        <label>1</label>
    </ligand>
    <ligandPart>
        <name>Fe</name>
        <dbReference type="ChEBI" id="CHEBI:18248"/>
    </ligandPart>
</feature>
<dbReference type="GO" id="GO:0004130">
    <property type="term" value="F:cytochrome-c peroxidase activity"/>
    <property type="evidence" value="ECO:0007669"/>
    <property type="project" value="TreeGrafter"/>
</dbReference>
<evidence type="ECO:0000256" key="3">
    <source>
        <dbReference type="ARBA" id="ARBA00022723"/>
    </source>
</evidence>
<dbReference type="InterPro" id="IPR051395">
    <property type="entry name" value="Cytochrome_c_Peroxidase/MauG"/>
</dbReference>
<evidence type="ECO:0000256" key="7">
    <source>
        <dbReference type="ARBA" id="ARBA00023004"/>
    </source>
</evidence>
<dbReference type="RefSeq" id="WP_138397533.1">
    <property type="nucleotide sequence ID" value="NZ_JBAFVI010000004.1"/>
</dbReference>
<sequence>MNTALAPAPARILPGADQALVAGIVLCVAVLVAGLGWPGPARAAPVQQSEQAALGEALFSDPDLSRERNQSCATCHDPAHGFADPRTDVASGAVSLGSDGTSHGVRNVPTVSYAAATPRFHKDAKGRFVGGQFLDGRADTLEAQAGGPLLNPVEMAMPDKASVVARLKEKPAYVEAFHRLYGADVFKSDDRAFSALTQALAAYERSPEVSPFDSRYDRFLRGELKLTDREELGRVLFFSNQFTNCHLCHQISSSDGAGETFSNSQFHNIGVPRNPALDVPVDHGLLATRKLKDKRLDGRFKVPTLRNVAVTGPYMHNGVFKDLRTVIFFYNKYNFSSPSRQVDPETGRAWDPPEVPDTLSRTELEFGPALDDRRIDALVAFLKTLTDRRYEPLLDR</sequence>
<dbReference type="EMBL" id="VAUP01000002">
    <property type="protein sequence ID" value="TLX44906.1"/>
    <property type="molecule type" value="Genomic_DNA"/>
</dbReference>
<dbReference type="InterPro" id="IPR004852">
    <property type="entry name" value="Di-haem_cyt_c_peroxidsae"/>
</dbReference>
<feature type="binding site" description="covalent" evidence="8">
    <location>
        <position position="75"/>
    </location>
    <ligand>
        <name>heme c</name>
        <dbReference type="ChEBI" id="CHEBI:61717"/>
        <label>1</label>
    </ligand>
</feature>
<evidence type="ECO:0000256" key="6">
    <source>
        <dbReference type="ARBA" id="ARBA00023002"/>
    </source>
</evidence>
<dbReference type="GO" id="GO:0020037">
    <property type="term" value="F:heme binding"/>
    <property type="evidence" value="ECO:0007669"/>
    <property type="project" value="InterPro"/>
</dbReference>
<dbReference type="Pfam" id="PF03150">
    <property type="entry name" value="CCP_MauG"/>
    <property type="match status" value="1"/>
</dbReference>
<feature type="binding site" description="covalent" evidence="8">
    <location>
        <position position="72"/>
    </location>
    <ligand>
        <name>heme c</name>
        <dbReference type="ChEBI" id="CHEBI:61717"/>
        <label>1</label>
    </ligand>
</feature>
<dbReference type="PIRSF" id="PIRSF000294">
    <property type="entry name" value="Cytochrome-c_peroxidase"/>
    <property type="match status" value="1"/>
</dbReference>
<feature type="binding site" description="axial binding residue" evidence="9">
    <location>
        <position position="249"/>
    </location>
    <ligand>
        <name>heme c</name>
        <dbReference type="ChEBI" id="CHEBI:61717"/>
        <label>2</label>
    </ligand>
    <ligandPart>
        <name>Fe</name>
        <dbReference type="ChEBI" id="CHEBI:18248"/>
    </ligandPart>
</feature>
<dbReference type="InterPro" id="IPR026259">
    <property type="entry name" value="MauG/Cytc_peroxidase"/>
</dbReference>
<dbReference type="PANTHER" id="PTHR30600:SF10">
    <property type="entry name" value="BLL6722 PROTEIN"/>
    <property type="match status" value="1"/>
</dbReference>